<evidence type="ECO:0000313" key="3">
    <source>
        <dbReference type="EMBL" id="EIJ35024.1"/>
    </source>
</evidence>
<gene>
    <name evidence="3" type="ORF">Thini_2479</name>
</gene>
<sequence length="507" mass="54847">MTDSTTNTNLDRPTYLVETKSLRDILADLRKAQAWLLMAAFAAFLASAFFVVKYFVGGEMAPLNWTGEQWANASLGLGITAVITAAQAFLYASGYKGSAALMATFIVVFFGLFSEVSQSMEREDATVRQRSTSSPVFQAALGSIQNLSAQATTPTGSGQLAAASGKLARHEAELAACKGKYHSAARIQQCEKYEYGKIAEAKGEMAAAQASASGSAAVVGTALSAAISQAKTLEYDEDKHYAMIRLIKGLFNVGGIWASFLFSMIIIGTFEYAFHFVGGYVADHKRALLLLGRDTRGDLIHPGGAMALAGVGEIPRDHGAGLRDQYLNQVMPERANAADIANVRLHPTTEPAPPTAEVEPTTGRPVQGEQAEATDTKLATATETEAERPEPLPSKVRDLTRERFFKLIYMEVRSRVINGDLKPTVRPVTDAVTDVIRQHTKVLGLQPSLIGKPERQKIAEKILEKLEREAVLELNPETGVGKPKYLLASRWADRTLPEIPLPGHAVR</sequence>
<dbReference type="OrthoDB" id="5620394at2"/>
<dbReference type="Proteomes" id="UP000005317">
    <property type="component" value="Unassembled WGS sequence"/>
</dbReference>
<dbReference type="AlphaFoldDB" id="A0A656HG88"/>
<protein>
    <submittedName>
        <fullName evidence="3">Uncharacterized protein</fullName>
    </submittedName>
</protein>
<feature type="region of interest" description="Disordered" evidence="1">
    <location>
        <begin position="346"/>
        <end position="391"/>
    </location>
</feature>
<organism evidence="3 4">
    <name type="scientific">Thiothrix nivea (strain ATCC 35100 / DSM 5205 / JP2)</name>
    <dbReference type="NCBI Taxonomy" id="870187"/>
    <lineage>
        <taxon>Bacteria</taxon>
        <taxon>Pseudomonadati</taxon>
        <taxon>Pseudomonadota</taxon>
        <taxon>Gammaproteobacteria</taxon>
        <taxon>Thiotrichales</taxon>
        <taxon>Thiotrichaceae</taxon>
        <taxon>Thiothrix</taxon>
    </lineage>
</organism>
<proteinExistence type="predicted"/>
<name>A0A656HG88_THINJ</name>
<keyword evidence="2" id="KW-1133">Transmembrane helix</keyword>
<reference evidence="4" key="1">
    <citation type="journal article" date="2011" name="Stand. Genomic Sci.">
        <title>Genome sequence of the filamentous, gliding Thiothrix nivea neotype strain (JP2(T)).</title>
        <authorList>
            <person name="Lapidus A."/>
            <person name="Nolan M."/>
            <person name="Lucas S."/>
            <person name="Glavina Del Rio T."/>
            <person name="Tice H."/>
            <person name="Cheng J.F."/>
            <person name="Tapia R."/>
            <person name="Han C."/>
            <person name="Goodwin L."/>
            <person name="Pitluck S."/>
            <person name="Liolios K."/>
            <person name="Pagani I."/>
            <person name="Ivanova N."/>
            <person name="Huntemann M."/>
            <person name="Mavromatis K."/>
            <person name="Mikhailova N."/>
            <person name="Pati A."/>
            <person name="Chen A."/>
            <person name="Palaniappan K."/>
            <person name="Land M."/>
            <person name="Brambilla E.M."/>
            <person name="Rohde M."/>
            <person name="Abt B."/>
            <person name="Verbarg S."/>
            <person name="Goker M."/>
            <person name="Bristow J."/>
            <person name="Eisen J.A."/>
            <person name="Markowitz V."/>
            <person name="Hugenholtz P."/>
            <person name="Kyrpides N.C."/>
            <person name="Klenk H.P."/>
            <person name="Woyke T."/>
        </authorList>
    </citation>
    <scope>NUCLEOTIDE SEQUENCE [LARGE SCALE GENOMIC DNA]</scope>
    <source>
        <strain evidence="4">ATCC 35100 / DSM 5205 / JP2</strain>
    </source>
</reference>
<feature type="transmembrane region" description="Helical" evidence="2">
    <location>
        <begin position="73"/>
        <end position="92"/>
    </location>
</feature>
<evidence type="ECO:0000313" key="4">
    <source>
        <dbReference type="Proteomes" id="UP000005317"/>
    </source>
</evidence>
<feature type="transmembrane region" description="Helical" evidence="2">
    <location>
        <begin position="249"/>
        <end position="270"/>
    </location>
</feature>
<keyword evidence="2" id="KW-0812">Transmembrane</keyword>
<dbReference type="RefSeq" id="WP_002708937.1">
    <property type="nucleotide sequence ID" value="NZ_JH651384.1"/>
</dbReference>
<feature type="compositionally biased region" description="Low complexity" evidence="1">
    <location>
        <begin position="371"/>
        <end position="383"/>
    </location>
</feature>
<keyword evidence="4" id="KW-1185">Reference proteome</keyword>
<evidence type="ECO:0000256" key="2">
    <source>
        <dbReference type="SAM" id="Phobius"/>
    </source>
</evidence>
<evidence type="ECO:0000256" key="1">
    <source>
        <dbReference type="SAM" id="MobiDB-lite"/>
    </source>
</evidence>
<dbReference type="EMBL" id="JH651384">
    <property type="protein sequence ID" value="EIJ35024.1"/>
    <property type="molecule type" value="Genomic_DNA"/>
</dbReference>
<feature type="transmembrane region" description="Helical" evidence="2">
    <location>
        <begin position="98"/>
        <end position="116"/>
    </location>
</feature>
<accession>A0A656HG88</accession>
<keyword evidence="2" id="KW-0472">Membrane</keyword>
<feature type="transmembrane region" description="Helical" evidence="2">
    <location>
        <begin position="32"/>
        <end position="52"/>
    </location>
</feature>